<dbReference type="EMBL" id="MN739250">
    <property type="protein sequence ID" value="QHS95424.1"/>
    <property type="molecule type" value="Genomic_DNA"/>
</dbReference>
<proteinExistence type="predicted"/>
<name>A0A6C0BV20_9ZZZZ</name>
<feature type="transmembrane region" description="Helical" evidence="1">
    <location>
        <begin position="58"/>
        <end position="91"/>
    </location>
</feature>
<sequence>MGGLDSVNSLISSNKRNVEIVLMGLILVSLMPDNIMGFNLKAQLRPVVDPVLGIMRHGVVQVVIFLLLVYSCCFKVDMNMFLLLAVFLLCCK</sequence>
<evidence type="ECO:0000313" key="2">
    <source>
        <dbReference type="EMBL" id="QHS95424.1"/>
    </source>
</evidence>
<keyword evidence="1" id="KW-1133">Transmembrane helix</keyword>
<accession>A0A6C0BV20</accession>
<reference evidence="2" key="1">
    <citation type="journal article" date="2020" name="Nature">
        <title>Giant virus diversity and host interactions through global metagenomics.</title>
        <authorList>
            <person name="Schulz F."/>
            <person name="Roux S."/>
            <person name="Paez-Espino D."/>
            <person name="Jungbluth S."/>
            <person name="Walsh D.A."/>
            <person name="Denef V.J."/>
            <person name="McMahon K.D."/>
            <person name="Konstantinidis K.T."/>
            <person name="Eloe-Fadrosh E.A."/>
            <person name="Kyrpides N.C."/>
            <person name="Woyke T."/>
        </authorList>
    </citation>
    <scope>NUCLEOTIDE SEQUENCE</scope>
    <source>
        <strain evidence="2">GVMAG-M-3300018428-35</strain>
    </source>
</reference>
<organism evidence="2">
    <name type="scientific">viral metagenome</name>
    <dbReference type="NCBI Taxonomy" id="1070528"/>
    <lineage>
        <taxon>unclassified sequences</taxon>
        <taxon>metagenomes</taxon>
        <taxon>organismal metagenomes</taxon>
    </lineage>
</organism>
<keyword evidence="1" id="KW-0812">Transmembrane</keyword>
<feature type="transmembrane region" description="Helical" evidence="1">
    <location>
        <begin position="20"/>
        <end position="38"/>
    </location>
</feature>
<evidence type="ECO:0000256" key="1">
    <source>
        <dbReference type="SAM" id="Phobius"/>
    </source>
</evidence>
<dbReference type="AlphaFoldDB" id="A0A6C0BV20"/>
<keyword evidence="1" id="KW-0472">Membrane</keyword>
<protein>
    <submittedName>
        <fullName evidence="2">Uncharacterized protein</fullName>
    </submittedName>
</protein>